<dbReference type="PANTHER" id="PTHR45626">
    <property type="entry name" value="TRANSCRIPTION TERMINATION FACTOR 2-RELATED"/>
    <property type="match status" value="1"/>
</dbReference>
<dbReference type="EMBL" id="KI669506">
    <property type="protein sequence ID" value="OCF32964.1"/>
    <property type="molecule type" value="Genomic_DNA"/>
</dbReference>
<dbReference type="SMART" id="SM00490">
    <property type="entry name" value="HELICc"/>
    <property type="match status" value="1"/>
</dbReference>
<feature type="domain" description="Helicase C-terminal" evidence="15">
    <location>
        <begin position="749"/>
        <end position="925"/>
    </location>
</feature>
<evidence type="ECO:0000256" key="12">
    <source>
        <dbReference type="SAM" id="MobiDB-lite"/>
    </source>
</evidence>
<dbReference type="SMART" id="SM00487">
    <property type="entry name" value="DEXDc"/>
    <property type="match status" value="1"/>
</dbReference>
<dbReference type="InterPro" id="IPR001841">
    <property type="entry name" value="Znf_RING"/>
</dbReference>
<dbReference type="Pfam" id="PF00271">
    <property type="entry name" value="Helicase_C"/>
    <property type="match status" value="1"/>
</dbReference>
<dbReference type="CDD" id="cd18793">
    <property type="entry name" value="SF2_C_SNF"/>
    <property type="match status" value="1"/>
</dbReference>
<keyword evidence="17" id="KW-1185">Reference proteome</keyword>
<evidence type="ECO:0000256" key="1">
    <source>
        <dbReference type="ARBA" id="ARBA00004123"/>
    </source>
</evidence>
<dbReference type="PROSITE" id="PS51194">
    <property type="entry name" value="HELICASE_CTER"/>
    <property type="match status" value="1"/>
</dbReference>
<evidence type="ECO:0000259" key="15">
    <source>
        <dbReference type="PROSITE" id="PS51194"/>
    </source>
</evidence>
<dbReference type="PROSITE" id="PS51192">
    <property type="entry name" value="HELICASE_ATP_BIND_1"/>
    <property type="match status" value="1"/>
</dbReference>
<dbReference type="InterPro" id="IPR038718">
    <property type="entry name" value="SNF2-like_sf"/>
</dbReference>
<dbReference type="GO" id="GO:0004386">
    <property type="term" value="F:helicase activity"/>
    <property type="evidence" value="ECO:0007669"/>
    <property type="project" value="UniProtKB-KW"/>
</dbReference>
<name>A0A1B9GPC5_9TREE</name>
<dbReference type="PROSITE" id="PS00518">
    <property type="entry name" value="ZF_RING_1"/>
    <property type="match status" value="1"/>
</dbReference>
<dbReference type="GO" id="GO:0006281">
    <property type="term" value="P:DNA repair"/>
    <property type="evidence" value="ECO:0007669"/>
    <property type="project" value="TreeGrafter"/>
</dbReference>
<dbReference type="InterPro" id="IPR027417">
    <property type="entry name" value="P-loop_NTPase"/>
</dbReference>
<dbReference type="STRING" id="1296120.A0A1B9GPC5"/>
<dbReference type="InterPro" id="IPR049730">
    <property type="entry name" value="SNF2/RAD54-like_C"/>
</dbReference>
<dbReference type="InterPro" id="IPR001650">
    <property type="entry name" value="Helicase_C-like"/>
</dbReference>
<dbReference type="AlphaFoldDB" id="A0A1B9GPC5"/>
<sequence>MEHIAIQGGSSSSRAGPSTSSSSSNSSARQPAKSASSKRQREDDGAVSSVQVKREDEDDPPLPEMDEHFCTFRTDVVGVQYYRGLVGKGEYVMLRRQPNNQYDPNAVQVINAGGTQVGHIPRAVAGRLAELMDGRVITVEGRMVGQNLDGAKHYKMGMDLSIYARPSLREVLEPELAWALNDTKAKPPPTASQSVSGLKGSASSGVGLPGGDDPAIKKLLDGLTKVGTDQHSADTVMDSLTGNMDVSKLPLHASPPGLANGQLLVEILPHQSQVLQWMIERENPVIPKKPSDPQVQFWTRQSGQNKTPDYYLNVATRTPQYNEPELGRGGIIADGMGLGKTLTALSLVLATKAKKGSGQSSNATLIVCPLSVLSNWEKQIEDHVAPGQLTCYTYHGASKGVTVKTLESFDVVLTTYPAITADAPGALAGSAKNSDKEKKLKIGAGVAGPLLKVKWKRVVADEGHVLRNPKAKMTQAFASLQAERRWICTGTPIVNSSGDLGSLLTCLKICKPLDQPEYFKSLLLRPLKRGDPKAAQLLQALVAQILLRRTKDSKDAKGKKLVELPGIEYFRCTIKLDYDTRQLYDEILEGSRRKFQEAMRTGEGTANVLSMLTRIRQLCLSAELVPQSFIDDLRRPIAPAASTKAISINSMPAEKKNKLIKKLRLYVEDDTECGVCYDSEAFGKRPCITDCGHAFCYPCIERVLLSVPLCPMDRHPIGLPSILELPPDPEEYVDPVNSQTDSKPIKSAKIDELVKYLQVFPGDEKTLVFSQFTSFLDQVALRLNEEKIPWVRFDGRMNAAKRQQVVAEFQRPVSAKEFKRNPRVMLISLKSGAVGLNLTAASNVFLCDPWWQSAIEAQAVDRVHRMGQTKQVRVFQLIAEDTVESAVLDIQKRKDALVAKAFEKTGKETTKAKKEARFEELKELLGVH</sequence>
<comment type="similarity">
    <text evidence="2">Belongs to the SNF2/RAD54 helicase family.</text>
</comment>
<evidence type="ECO:0000259" key="14">
    <source>
        <dbReference type="PROSITE" id="PS51192"/>
    </source>
</evidence>
<evidence type="ECO:0000313" key="17">
    <source>
        <dbReference type="Proteomes" id="UP000092666"/>
    </source>
</evidence>
<gene>
    <name evidence="16" type="ORF">I316_05302</name>
</gene>
<accession>A0A1B9GPC5</accession>
<keyword evidence="6" id="KW-0378">Hydrolase</keyword>
<dbReference type="Pfam" id="PF08797">
    <property type="entry name" value="HIRAN"/>
    <property type="match status" value="1"/>
</dbReference>
<feature type="domain" description="Helicase ATP-binding" evidence="14">
    <location>
        <begin position="321"/>
        <end position="510"/>
    </location>
</feature>
<dbReference type="SUPFAM" id="SSF52540">
    <property type="entry name" value="P-loop containing nucleoside triphosphate hydrolases"/>
    <property type="match status" value="2"/>
</dbReference>
<feature type="region of interest" description="Disordered" evidence="12">
    <location>
        <begin position="183"/>
        <end position="210"/>
    </location>
</feature>
<comment type="subcellular location">
    <subcellularLocation>
        <location evidence="1">Nucleus</location>
    </subcellularLocation>
</comment>
<feature type="compositionally biased region" description="Low complexity" evidence="12">
    <location>
        <begin position="8"/>
        <end position="27"/>
    </location>
</feature>
<evidence type="ECO:0000256" key="7">
    <source>
        <dbReference type="ARBA" id="ARBA00022806"/>
    </source>
</evidence>
<keyword evidence="7" id="KW-0347">Helicase</keyword>
<reference evidence="17" key="2">
    <citation type="submission" date="2013-12" db="EMBL/GenBank/DDBJ databases">
        <title>Evolution of pathogenesis and genome organization in the Tremellales.</title>
        <authorList>
            <person name="Cuomo C."/>
            <person name="Litvintseva A."/>
            <person name="Heitman J."/>
            <person name="Chen Y."/>
            <person name="Sun S."/>
            <person name="Springer D."/>
            <person name="Dromer F."/>
            <person name="Young S."/>
            <person name="Zeng Q."/>
            <person name="Chapman S."/>
            <person name="Gujja S."/>
            <person name="Saif S."/>
            <person name="Birren B."/>
        </authorList>
    </citation>
    <scope>NUCLEOTIDE SEQUENCE [LARGE SCALE GENOMIC DNA]</scope>
    <source>
        <strain evidence="17">BCC8398</strain>
    </source>
</reference>
<dbReference type="SMART" id="SM00910">
    <property type="entry name" value="HIRAN"/>
    <property type="match status" value="1"/>
</dbReference>
<evidence type="ECO:0000259" key="13">
    <source>
        <dbReference type="PROSITE" id="PS50089"/>
    </source>
</evidence>
<keyword evidence="8" id="KW-0862">Zinc</keyword>
<keyword evidence="3" id="KW-0479">Metal-binding</keyword>
<reference evidence="16 17" key="1">
    <citation type="submission" date="2013-07" db="EMBL/GenBank/DDBJ databases">
        <title>The Genome Sequence of Cryptococcus heveanensis BCC8398.</title>
        <authorList>
            <consortium name="The Broad Institute Genome Sequencing Platform"/>
            <person name="Cuomo C."/>
            <person name="Litvintseva A."/>
            <person name="Chen Y."/>
            <person name="Heitman J."/>
            <person name="Sun S."/>
            <person name="Springer D."/>
            <person name="Dromer F."/>
            <person name="Young S.K."/>
            <person name="Zeng Q."/>
            <person name="Gargeya S."/>
            <person name="Fitzgerald M."/>
            <person name="Abouelleil A."/>
            <person name="Alvarado L."/>
            <person name="Berlin A.M."/>
            <person name="Chapman S.B."/>
            <person name="Dewar J."/>
            <person name="Goldberg J."/>
            <person name="Griggs A."/>
            <person name="Gujja S."/>
            <person name="Hansen M."/>
            <person name="Howarth C."/>
            <person name="Imamovic A."/>
            <person name="Larimer J."/>
            <person name="McCowan C."/>
            <person name="Murphy C."/>
            <person name="Pearson M."/>
            <person name="Priest M."/>
            <person name="Roberts A."/>
            <person name="Saif S."/>
            <person name="Shea T."/>
            <person name="Sykes S."/>
            <person name="Wortman J."/>
            <person name="Nusbaum C."/>
            <person name="Birren B."/>
        </authorList>
    </citation>
    <scope>NUCLEOTIDE SEQUENCE [LARGE SCALE GENOMIC DNA]</scope>
    <source>
        <strain evidence="16 17">BCC8398</strain>
    </source>
</reference>
<dbReference type="Pfam" id="PF00176">
    <property type="entry name" value="SNF2-rel_dom"/>
    <property type="match status" value="1"/>
</dbReference>
<dbReference type="PANTHER" id="PTHR45626:SF17">
    <property type="entry name" value="HELICASE-LIKE TRANSCRIPTION FACTOR"/>
    <property type="match status" value="1"/>
</dbReference>
<evidence type="ECO:0000256" key="8">
    <source>
        <dbReference type="ARBA" id="ARBA00022833"/>
    </source>
</evidence>
<evidence type="ECO:0000256" key="10">
    <source>
        <dbReference type="ARBA" id="ARBA00023242"/>
    </source>
</evidence>
<dbReference type="SUPFAM" id="SSF57850">
    <property type="entry name" value="RING/U-box"/>
    <property type="match status" value="1"/>
</dbReference>
<evidence type="ECO:0000256" key="5">
    <source>
        <dbReference type="ARBA" id="ARBA00022771"/>
    </source>
</evidence>
<dbReference type="SMART" id="SM00184">
    <property type="entry name" value="RING"/>
    <property type="match status" value="1"/>
</dbReference>
<dbReference type="PROSITE" id="PS50089">
    <property type="entry name" value="ZF_RING_2"/>
    <property type="match status" value="1"/>
</dbReference>
<evidence type="ECO:0000256" key="9">
    <source>
        <dbReference type="ARBA" id="ARBA00022840"/>
    </source>
</evidence>
<dbReference type="GO" id="GO:0005634">
    <property type="term" value="C:nucleus"/>
    <property type="evidence" value="ECO:0007669"/>
    <property type="project" value="UniProtKB-SubCell"/>
</dbReference>
<dbReference type="InterPro" id="IPR014905">
    <property type="entry name" value="HIRAN"/>
</dbReference>
<evidence type="ECO:0000256" key="4">
    <source>
        <dbReference type="ARBA" id="ARBA00022741"/>
    </source>
</evidence>
<dbReference type="Gene3D" id="3.30.40.10">
    <property type="entry name" value="Zinc/RING finger domain, C3HC4 (zinc finger)"/>
    <property type="match status" value="1"/>
</dbReference>
<evidence type="ECO:0000256" key="11">
    <source>
        <dbReference type="PROSITE-ProRule" id="PRU00175"/>
    </source>
</evidence>
<organism evidence="16 17">
    <name type="scientific">Kwoniella heveanensis BCC8398</name>
    <dbReference type="NCBI Taxonomy" id="1296120"/>
    <lineage>
        <taxon>Eukaryota</taxon>
        <taxon>Fungi</taxon>
        <taxon>Dikarya</taxon>
        <taxon>Basidiomycota</taxon>
        <taxon>Agaricomycotina</taxon>
        <taxon>Tremellomycetes</taxon>
        <taxon>Tremellales</taxon>
        <taxon>Cryptococcaceae</taxon>
        <taxon>Kwoniella</taxon>
    </lineage>
</organism>
<protein>
    <submittedName>
        <fullName evidence="16">DNA repair protein Rad5</fullName>
    </submittedName>
</protein>
<evidence type="ECO:0000256" key="2">
    <source>
        <dbReference type="ARBA" id="ARBA00007025"/>
    </source>
</evidence>
<dbReference type="GO" id="GO:0003676">
    <property type="term" value="F:nucleic acid binding"/>
    <property type="evidence" value="ECO:0007669"/>
    <property type="project" value="InterPro"/>
</dbReference>
<dbReference type="Gene3D" id="3.40.50.300">
    <property type="entry name" value="P-loop containing nucleotide triphosphate hydrolases"/>
    <property type="match status" value="1"/>
</dbReference>
<keyword evidence="5 11" id="KW-0863">Zinc-finger</keyword>
<proteinExistence type="inferred from homology"/>
<dbReference type="InterPro" id="IPR013083">
    <property type="entry name" value="Znf_RING/FYVE/PHD"/>
</dbReference>
<keyword evidence="9" id="KW-0067">ATP-binding</keyword>
<dbReference type="InterPro" id="IPR014001">
    <property type="entry name" value="Helicase_ATP-bd"/>
</dbReference>
<evidence type="ECO:0000256" key="3">
    <source>
        <dbReference type="ARBA" id="ARBA00022723"/>
    </source>
</evidence>
<evidence type="ECO:0000313" key="16">
    <source>
        <dbReference type="EMBL" id="OCF32964.1"/>
    </source>
</evidence>
<dbReference type="Gene3D" id="3.30.70.2330">
    <property type="match status" value="1"/>
</dbReference>
<dbReference type="InterPro" id="IPR050628">
    <property type="entry name" value="SNF2_RAD54_helicase_TF"/>
</dbReference>
<keyword evidence="10" id="KW-0539">Nucleus</keyword>
<dbReference type="Pfam" id="PF13639">
    <property type="entry name" value="zf-RING_2"/>
    <property type="match status" value="1"/>
</dbReference>
<dbReference type="OrthoDB" id="448448at2759"/>
<feature type="region of interest" description="Disordered" evidence="12">
    <location>
        <begin position="1"/>
        <end position="66"/>
    </location>
</feature>
<dbReference type="GO" id="GO:0005524">
    <property type="term" value="F:ATP binding"/>
    <property type="evidence" value="ECO:0007669"/>
    <property type="project" value="UniProtKB-KW"/>
</dbReference>
<feature type="compositionally biased region" description="Polar residues" evidence="12">
    <location>
        <begin position="191"/>
        <end position="204"/>
    </location>
</feature>
<keyword evidence="4" id="KW-0547">Nucleotide-binding</keyword>
<evidence type="ECO:0000256" key="6">
    <source>
        <dbReference type="ARBA" id="ARBA00022801"/>
    </source>
</evidence>
<dbReference type="Proteomes" id="UP000092666">
    <property type="component" value="Unassembled WGS sequence"/>
</dbReference>
<dbReference type="InterPro" id="IPR017907">
    <property type="entry name" value="Znf_RING_CS"/>
</dbReference>
<dbReference type="GO" id="GO:0016818">
    <property type="term" value="F:hydrolase activity, acting on acid anhydrides, in phosphorus-containing anhydrides"/>
    <property type="evidence" value="ECO:0007669"/>
    <property type="project" value="InterPro"/>
</dbReference>
<feature type="domain" description="RING-type" evidence="13">
    <location>
        <begin position="673"/>
        <end position="714"/>
    </location>
</feature>
<dbReference type="Gene3D" id="3.40.50.10810">
    <property type="entry name" value="Tandem AAA-ATPase domain"/>
    <property type="match status" value="1"/>
</dbReference>
<dbReference type="GO" id="GO:0008270">
    <property type="term" value="F:zinc ion binding"/>
    <property type="evidence" value="ECO:0007669"/>
    <property type="project" value="UniProtKB-KW"/>
</dbReference>
<dbReference type="InterPro" id="IPR000330">
    <property type="entry name" value="SNF2_N"/>
</dbReference>
<dbReference type="GO" id="GO:0008094">
    <property type="term" value="F:ATP-dependent activity, acting on DNA"/>
    <property type="evidence" value="ECO:0007669"/>
    <property type="project" value="TreeGrafter"/>
</dbReference>